<comment type="function">
    <text evidence="6">Redox regulated molecular chaperone. Protects both thermally unfolding and oxidatively damaged proteins from irreversible aggregation. Plays an important role in the bacterial defense system toward oxidative stress.</text>
</comment>
<reference evidence="7" key="1">
    <citation type="submission" date="2021-11" db="EMBL/GenBank/DDBJ databases">
        <authorList>
            <person name="Rodrigo-Torres L."/>
            <person name="Arahal R. D."/>
            <person name="Lucena T."/>
        </authorList>
    </citation>
    <scope>NUCLEOTIDE SEQUENCE</scope>
    <source>
        <strain evidence="7">CECT 7929</strain>
    </source>
</reference>
<protein>
    <recommendedName>
        <fullName evidence="6">33 kDa chaperonin</fullName>
    </recommendedName>
    <alternativeName>
        <fullName evidence="6">Heat shock protein 33 homolog</fullName>
        <shortName evidence="6">HSP33</shortName>
    </alternativeName>
</protein>
<dbReference type="Pfam" id="PF01430">
    <property type="entry name" value="HSP33"/>
    <property type="match status" value="1"/>
</dbReference>
<dbReference type="PANTHER" id="PTHR30111">
    <property type="entry name" value="33 KDA CHAPERONIN"/>
    <property type="match status" value="1"/>
</dbReference>
<dbReference type="HAMAP" id="MF_00117">
    <property type="entry name" value="HslO"/>
    <property type="match status" value="1"/>
</dbReference>
<evidence type="ECO:0000256" key="1">
    <source>
        <dbReference type="ARBA" id="ARBA00022490"/>
    </source>
</evidence>
<comment type="PTM">
    <text evidence="6">Under oxidizing conditions two disulfide bonds are formed involving the reactive cysteines. Under reducing conditions zinc is bound to the reactive cysteines and the protein is inactive.</text>
</comment>
<dbReference type="Proteomes" id="UP000838672">
    <property type="component" value="Unassembled WGS sequence"/>
</dbReference>
<keyword evidence="8" id="KW-1185">Reference proteome</keyword>
<proteinExistence type="inferred from homology"/>
<keyword evidence="4 6" id="KW-0143">Chaperone</keyword>
<organism evidence="7 8">
    <name type="scientific">Vibrio stylophorae</name>
    <dbReference type="NCBI Taxonomy" id="659351"/>
    <lineage>
        <taxon>Bacteria</taxon>
        <taxon>Pseudomonadati</taxon>
        <taxon>Pseudomonadota</taxon>
        <taxon>Gammaproteobacteria</taxon>
        <taxon>Vibrionales</taxon>
        <taxon>Vibrionaceae</taxon>
        <taxon>Vibrio</taxon>
    </lineage>
</organism>
<evidence type="ECO:0000256" key="6">
    <source>
        <dbReference type="HAMAP-Rule" id="MF_00117"/>
    </source>
</evidence>
<keyword evidence="5 6" id="KW-0676">Redox-active center</keyword>
<accession>A0ABM8ZPV5</accession>
<dbReference type="CDD" id="cd00498">
    <property type="entry name" value="Hsp33"/>
    <property type="match status" value="1"/>
</dbReference>
<gene>
    <name evidence="6 7" type="primary">hslO</name>
    <name evidence="7" type="ORF">VST7929_00151</name>
</gene>
<evidence type="ECO:0000256" key="4">
    <source>
        <dbReference type="ARBA" id="ARBA00023186"/>
    </source>
</evidence>
<dbReference type="InterPro" id="IPR016153">
    <property type="entry name" value="Heat_shock_Hsp33_N"/>
</dbReference>
<dbReference type="InterPro" id="IPR023212">
    <property type="entry name" value="Hsp33_helix_hairpin_bin_dom_sf"/>
</dbReference>
<dbReference type="RefSeq" id="WP_237464163.1">
    <property type="nucleotide sequence ID" value="NZ_CAKLDI010000001.1"/>
</dbReference>
<evidence type="ECO:0000256" key="5">
    <source>
        <dbReference type="ARBA" id="ARBA00023284"/>
    </source>
</evidence>
<dbReference type="InterPro" id="IPR000397">
    <property type="entry name" value="Heat_shock_Hsp33"/>
</dbReference>
<dbReference type="Gene3D" id="3.90.1280.10">
    <property type="entry name" value="HSP33 redox switch-like"/>
    <property type="match status" value="1"/>
</dbReference>
<dbReference type="Gene3D" id="3.55.30.10">
    <property type="entry name" value="Hsp33 domain"/>
    <property type="match status" value="1"/>
</dbReference>
<comment type="subcellular location">
    <subcellularLocation>
        <location evidence="6">Cytoplasm</location>
    </subcellularLocation>
</comment>
<keyword evidence="1 6" id="KW-0963">Cytoplasm</keyword>
<comment type="caution">
    <text evidence="7">The sequence shown here is derived from an EMBL/GenBank/DDBJ whole genome shotgun (WGS) entry which is preliminary data.</text>
</comment>
<evidence type="ECO:0000256" key="3">
    <source>
        <dbReference type="ARBA" id="ARBA00023157"/>
    </source>
</evidence>
<dbReference type="NCBIfam" id="NF001033">
    <property type="entry name" value="PRK00114.1"/>
    <property type="match status" value="1"/>
</dbReference>
<evidence type="ECO:0000313" key="7">
    <source>
        <dbReference type="EMBL" id="CAH0532333.1"/>
    </source>
</evidence>
<sequence>MAKDNLYRYLFESLSVRGELVQLNETFAKMQENKQYPAPVQTLLGELLVATSLLTATLKFEGSIAVQIQGDGPVSLAVINGDHEQKLRGVARHADEVPNSNRIQDLVGNGHMVITITPNKGERYQGIVALEGDTLAACLENYFAQSEQLATKLVMRTDAQHAAGMLLQALPDTNENAAADFEHLATLTETVKAEELFSLDAEEVLYRLYHQEEVKLFEPQPVSFECGCSRERCEGAILNVGREEIELVISEQGSVVMNCDYCGAQYDFDNVDVAALFENAMKGDSQQH</sequence>
<dbReference type="PIRSF" id="PIRSF005261">
    <property type="entry name" value="Heat_shock_Hsp33"/>
    <property type="match status" value="1"/>
</dbReference>
<dbReference type="SUPFAM" id="SSF64397">
    <property type="entry name" value="Hsp33 domain"/>
    <property type="match status" value="1"/>
</dbReference>
<evidence type="ECO:0000256" key="2">
    <source>
        <dbReference type="ARBA" id="ARBA00022833"/>
    </source>
</evidence>
<dbReference type="EMBL" id="CAKLDI010000001">
    <property type="protein sequence ID" value="CAH0532333.1"/>
    <property type="molecule type" value="Genomic_DNA"/>
</dbReference>
<evidence type="ECO:0000313" key="8">
    <source>
        <dbReference type="Proteomes" id="UP000838672"/>
    </source>
</evidence>
<dbReference type="SUPFAM" id="SSF118352">
    <property type="entry name" value="HSP33 redox switch-like"/>
    <property type="match status" value="1"/>
</dbReference>
<keyword evidence="3 6" id="KW-1015">Disulfide bond</keyword>
<comment type="similarity">
    <text evidence="6">Belongs to the HSP33 family.</text>
</comment>
<name>A0ABM8ZPV5_9VIBR</name>
<dbReference type="PANTHER" id="PTHR30111:SF1">
    <property type="entry name" value="33 KDA CHAPERONIN"/>
    <property type="match status" value="1"/>
</dbReference>
<feature type="disulfide bond" description="Redox-active" evidence="6">
    <location>
        <begin position="259"/>
        <end position="262"/>
    </location>
</feature>
<keyword evidence="2 6" id="KW-0862">Zinc</keyword>
<dbReference type="InterPro" id="IPR016154">
    <property type="entry name" value="Heat_shock_Hsp33_C"/>
</dbReference>
<dbReference type="Gene3D" id="1.10.287.480">
    <property type="entry name" value="helix hairpin bin"/>
    <property type="match status" value="1"/>
</dbReference>
<feature type="disulfide bond" description="Redox-active" evidence="6">
    <location>
        <begin position="226"/>
        <end position="228"/>
    </location>
</feature>